<evidence type="ECO:0000256" key="8">
    <source>
        <dbReference type="SAM" id="Coils"/>
    </source>
</evidence>
<dbReference type="EC" id="5.6.2.1" evidence="3"/>
<evidence type="ECO:0000313" key="11">
    <source>
        <dbReference type="Proteomes" id="UP000626109"/>
    </source>
</evidence>
<dbReference type="GO" id="GO:0003677">
    <property type="term" value="F:DNA binding"/>
    <property type="evidence" value="ECO:0007669"/>
    <property type="project" value="UniProtKB-UniRule"/>
</dbReference>
<feature type="coiled-coil region" evidence="8">
    <location>
        <begin position="6"/>
        <end position="51"/>
    </location>
</feature>
<dbReference type="InterPro" id="IPR013499">
    <property type="entry name" value="TopoI_euk"/>
</dbReference>
<dbReference type="Gene3D" id="3.90.15.10">
    <property type="entry name" value="Topoisomerase I, Chain A, domain 3"/>
    <property type="match status" value="1"/>
</dbReference>
<comment type="similarity">
    <text evidence="2 7">Belongs to the type IB topoisomerase family.</text>
</comment>
<dbReference type="InterPro" id="IPR051062">
    <property type="entry name" value="Topoisomerase_IB"/>
</dbReference>
<evidence type="ECO:0000256" key="2">
    <source>
        <dbReference type="ARBA" id="ARBA00006645"/>
    </source>
</evidence>
<keyword evidence="6 7" id="KW-0413">Isomerase</keyword>
<evidence type="ECO:0000259" key="9">
    <source>
        <dbReference type="SMART" id="SM00435"/>
    </source>
</evidence>
<keyword evidence="4 7" id="KW-0799">Topoisomerase</keyword>
<feature type="domain" description="DNA topoisomerase I eukaryotic-type" evidence="9">
    <location>
        <begin position="92"/>
        <end position="366"/>
    </location>
</feature>
<keyword evidence="5 7" id="KW-0238">DNA-binding</keyword>
<name>A0A813IM61_POLGL</name>
<evidence type="ECO:0000256" key="6">
    <source>
        <dbReference type="ARBA" id="ARBA00023235"/>
    </source>
</evidence>
<dbReference type="Pfam" id="PF01028">
    <property type="entry name" value="Topoisom_I"/>
    <property type="match status" value="1"/>
</dbReference>
<organism evidence="10 11">
    <name type="scientific">Polarella glacialis</name>
    <name type="common">Dinoflagellate</name>
    <dbReference type="NCBI Taxonomy" id="89957"/>
    <lineage>
        <taxon>Eukaryota</taxon>
        <taxon>Sar</taxon>
        <taxon>Alveolata</taxon>
        <taxon>Dinophyceae</taxon>
        <taxon>Suessiales</taxon>
        <taxon>Suessiaceae</taxon>
        <taxon>Polarella</taxon>
    </lineage>
</organism>
<dbReference type="PRINTS" id="PR00416">
    <property type="entry name" value="EUTPISMRASEI"/>
</dbReference>
<comment type="catalytic activity">
    <reaction evidence="1 7">
        <text>ATP-independent breakage of single-stranded DNA, followed by passage and rejoining.</text>
        <dbReference type="EC" id="5.6.2.1"/>
    </reaction>
</comment>
<feature type="active site" description="O-(3'-phospho-DNA)-tyrosine intermediate" evidence="7">
    <location>
        <position position="352"/>
    </location>
</feature>
<dbReference type="GO" id="GO:0006260">
    <property type="term" value="P:DNA replication"/>
    <property type="evidence" value="ECO:0007669"/>
    <property type="project" value="TreeGrafter"/>
</dbReference>
<protein>
    <recommendedName>
        <fullName evidence="3">DNA topoisomerase</fullName>
        <ecNumber evidence="3">5.6.2.1</ecNumber>
    </recommendedName>
</protein>
<dbReference type="GO" id="GO:0005694">
    <property type="term" value="C:chromosome"/>
    <property type="evidence" value="ECO:0007669"/>
    <property type="project" value="InterPro"/>
</dbReference>
<evidence type="ECO:0000256" key="5">
    <source>
        <dbReference type="ARBA" id="ARBA00023125"/>
    </source>
</evidence>
<comment type="caution">
    <text evidence="10">The sequence shown here is derived from an EMBL/GenBank/DDBJ whole genome shotgun (WGS) entry which is preliminary data.</text>
</comment>
<dbReference type="InterPro" id="IPR025834">
    <property type="entry name" value="TopoI_C_dom"/>
</dbReference>
<dbReference type="GO" id="GO:0003917">
    <property type="term" value="F:DNA topoisomerase type I (single strand cut, ATP-independent) activity"/>
    <property type="evidence" value="ECO:0007669"/>
    <property type="project" value="UniProtKB-UniRule"/>
</dbReference>
<dbReference type="GO" id="GO:0005730">
    <property type="term" value="C:nucleolus"/>
    <property type="evidence" value="ECO:0007669"/>
    <property type="project" value="TreeGrafter"/>
</dbReference>
<dbReference type="PROSITE" id="PS52038">
    <property type="entry name" value="TOPO_IB_2"/>
    <property type="match status" value="1"/>
</dbReference>
<dbReference type="InterPro" id="IPR001631">
    <property type="entry name" value="TopoI"/>
</dbReference>
<evidence type="ECO:0000256" key="4">
    <source>
        <dbReference type="ARBA" id="ARBA00023029"/>
    </source>
</evidence>
<dbReference type="InterPro" id="IPR013500">
    <property type="entry name" value="TopoI_cat_euk"/>
</dbReference>
<keyword evidence="8" id="KW-0175">Coiled coil</keyword>
<gene>
    <name evidence="10" type="ORF">PGLA2088_LOCUS11910</name>
</gene>
<dbReference type="GO" id="GO:0007059">
    <property type="term" value="P:chromosome segregation"/>
    <property type="evidence" value="ECO:0007669"/>
    <property type="project" value="TreeGrafter"/>
</dbReference>
<evidence type="ECO:0000256" key="1">
    <source>
        <dbReference type="ARBA" id="ARBA00000213"/>
    </source>
</evidence>
<dbReference type="InterPro" id="IPR011010">
    <property type="entry name" value="DNA_brk_join_enz"/>
</dbReference>
<proteinExistence type="inferred from homology"/>
<evidence type="ECO:0000313" key="10">
    <source>
        <dbReference type="EMBL" id="CAE8655930.1"/>
    </source>
</evidence>
<sequence length="393" mass="44097">LLAKGLDALTAALGSEEAELARLSGEHRQQAQDLEAELARLQTHRDEAESNFVAAARSTKKRLHSAQRALVHWQMDRSSLLRLPWRDIADFLLAGDIVHGLGLSNSVMRSLATDYQGAACLCALASLRFERARKFGRNLEAFRQDYQKKLDSPDFFQRQLGTALFFVDVWGLRGGHEERSRSIYEPINCLSLRLSNIDMGYDCRVQIDLIGKFGHYRKSAAVDATVLNSLLSMRYFFCEEDPQMLMKKPSDDLFDRVQDQHLTAHMKEFQEDLTATVLRTYNASVALQRELDKISVDPGRGVDAATELIDKACGLTGWQWGVHADIRRFPGDCPPAPSGDSARDPAADETSYADPRIFVSACKKHGVPLDKLEDPPVMKFPWATVVGPEWRFG</sequence>
<evidence type="ECO:0000256" key="3">
    <source>
        <dbReference type="ARBA" id="ARBA00012891"/>
    </source>
</evidence>
<accession>A0A813IM61</accession>
<dbReference type="Pfam" id="PF14370">
    <property type="entry name" value="Topo_C_assoc"/>
    <property type="match status" value="1"/>
</dbReference>
<reference evidence="10" key="1">
    <citation type="submission" date="2021-02" db="EMBL/GenBank/DDBJ databases">
        <authorList>
            <person name="Dougan E. K."/>
            <person name="Rhodes N."/>
            <person name="Thang M."/>
            <person name="Chan C."/>
        </authorList>
    </citation>
    <scope>NUCLEOTIDE SEQUENCE</scope>
</reference>
<dbReference type="PANTHER" id="PTHR10290:SF3">
    <property type="entry name" value="DNA TOPOISOMERASE 1"/>
    <property type="match status" value="1"/>
</dbReference>
<dbReference type="EMBL" id="CAJNNW010013888">
    <property type="protein sequence ID" value="CAE8655930.1"/>
    <property type="molecule type" value="Genomic_DNA"/>
</dbReference>
<dbReference type="Gene3D" id="1.10.132.10">
    <property type="match status" value="1"/>
</dbReference>
<dbReference type="GO" id="GO:0006265">
    <property type="term" value="P:DNA topological change"/>
    <property type="evidence" value="ECO:0007669"/>
    <property type="project" value="UniProtKB-UniRule"/>
</dbReference>
<evidence type="ECO:0000256" key="7">
    <source>
        <dbReference type="PROSITE-ProRule" id="PRU01382"/>
    </source>
</evidence>
<dbReference type="InterPro" id="IPR014711">
    <property type="entry name" value="TopoI_cat_a-hlx-sub_euk"/>
</dbReference>
<feature type="non-terminal residue" evidence="10">
    <location>
        <position position="393"/>
    </location>
</feature>
<dbReference type="SUPFAM" id="SSF56349">
    <property type="entry name" value="DNA breaking-rejoining enzymes"/>
    <property type="match status" value="1"/>
</dbReference>
<dbReference type="InterPro" id="IPR014727">
    <property type="entry name" value="TopoI_cat_a/b-sub_euk"/>
</dbReference>
<dbReference type="SMART" id="SM00435">
    <property type="entry name" value="TOPEUc"/>
    <property type="match status" value="1"/>
</dbReference>
<dbReference type="PANTHER" id="PTHR10290">
    <property type="entry name" value="DNA TOPOISOMERASE I"/>
    <property type="match status" value="1"/>
</dbReference>
<dbReference type="Proteomes" id="UP000626109">
    <property type="component" value="Unassembled WGS sequence"/>
</dbReference>
<dbReference type="AlphaFoldDB" id="A0A813IM61"/>